<organism evidence="2 3">
    <name type="scientific">Blastocystis sp. subtype 1 (strain ATCC 50177 / NandII)</name>
    <dbReference type="NCBI Taxonomy" id="478820"/>
    <lineage>
        <taxon>Eukaryota</taxon>
        <taxon>Sar</taxon>
        <taxon>Stramenopiles</taxon>
        <taxon>Bigyra</taxon>
        <taxon>Opalozoa</taxon>
        <taxon>Opalinata</taxon>
        <taxon>Blastocystidae</taxon>
        <taxon>Blastocystis</taxon>
    </lineage>
</organism>
<reference evidence="2 3" key="1">
    <citation type="submission" date="2016-05" db="EMBL/GenBank/DDBJ databases">
        <title>Nuclear genome of Blastocystis sp. subtype 1 NandII.</title>
        <authorList>
            <person name="Gentekaki E."/>
            <person name="Curtis B."/>
            <person name="Stairs C."/>
            <person name="Eme L."/>
            <person name="Herman E."/>
            <person name="Klimes V."/>
            <person name="Arias M.C."/>
            <person name="Elias M."/>
            <person name="Hilliou F."/>
            <person name="Klute M."/>
            <person name="Malik S.-B."/>
            <person name="Pightling A."/>
            <person name="Rachubinski R."/>
            <person name="Salas D."/>
            <person name="Schlacht A."/>
            <person name="Suga H."/>
            <person name="Archibald J."/>
            <person name="Ball S.G."/>
            <person name="Clark G."/>
            <person name="Dacks J."/>
            <person name="Van Der Giezen M."/>
            <person name="Tsaousis A."/>
            <person name="Roger A."/>
        </authorList>
    </citation>
    <scope>NUCLEOTIDE SEQUENCE [LARGE SCALE GENOMIC DNA]</scope>
    <source>
        <strain evidence="3">ATCC 50177 / NandII</strain>
    </source>
</reference>
<name>A0A196SHC9_BLAHN</name>
<keyword evidence="1" id="KW-1133">Transmembrane helix</keyword>
<protein>
    <submittedName>
        <fullName evidence="2">Uncharacterized protein</fullName>
    </submittedName>
</protein>
<keyword evidence="1" id="KW-0812">Transmembrane</keyword>
<feature type="transmembrane region" description="Helical" evidence="1">
    <location>
        <begin position="64"/>
        <end position="83"/>
    </location>
</feature>
<dbReference type="EMBL" id="LXWW01000080">
    <property type="protein sequence ID" value="OAO16433.1"/>
    <property type="molecule type" value="Genomic_DNA"/>
</dbReference>
<proteinExistence type="predicted"/>
<dbReference type="CDD" id="cd20251">
    <property type="entry name" value="Complex1_LYR_SF"/>
    <property type="match status" value="1"/>
</dbReference>
<sequence length="155" mass="17687">MKTYPSSKREKLIVAIKEEFHDHAKETDLKKVDMFCFHKGKFFVLMNTSQKGGKWIAMGPDRKVSIPFTILLLLASLLVRFVFQRLPSAEFGWFLVISYAVTIVSYLYTSLCDPGIIRPSEDNSEENKNSLEPLGYTYCTICGVYRPPGAYHCSD</sequence>
<keyword evidence="3" id="KW-1185">Reference proteome</keyword>
<evidence type="ECO:0000256" key="1">
    <source>
        <dbReference type="SAM" id="Phobius"/>
    </source>
</evidence>
<dbReference type="Proteomes" id="UP000078348">
    <property type="component" value="Unassembled WGS sequence"/>
</dbReference>
<evidence type="ECO:0000313" key="2">
    <source>
        <dbReference type="EMBL" id="OAO16433.1"/>
    </source>
</evidence>
<gene>
    <name evidence="2" type="ORF">AV274_1842</name>
</gene>
<keyword evidence="1" id="KW-0472">Membrane</keyword>
<evidence type="ECO:0000313" key="3">
    <source>
        <dbReference type="Proteomes" id="UP000078348"/>
    </source>
</evidence>
<comment type="caution">
    <text evidence="2">The sequence shown here is derived from an EMBL/GenBank/DDBJ whole genome shotgun (WGS) entry which is preliminary data.</text>
</comment>
<accession>A0A196SHC9</accession>
<feature type="transmembrane region" description="Helical" evidence="1">
    <location>
        <begin position="89"/>
        <end position="108"/>
    </location>
</feature>
<dbReference type="AlphaFoldDB" id="A0A196SHC9"/>